<dbReference type="InterPro" id="IPR025824">
    <property type="entry name" value="OB-fold_nuc-bd_dom"/>
</dbReference>
<evidence type="ECO:0000256" key="6">
    <source>
        <dbReference type="RuleBase" id="RU004355"/>
    </source>
</evidence>
<dbReference type="NCBIfam" id="TIGR00237">
    <property type="entry name" value="xseA"/>
    <property type="match status" value="1"/>
</dbReference>
<dbReference type="KEGG" id="cber:B5D82_11895"/>
<evidence type="ECO:0000259" key="8">
    <source>
        <dbReference type="Pfam" id="PF13742"/>
    </source>
</evidence>
<dbReference type="EC" id="3.1.11.6" evidence="5"/>
<evidence type="ECO:0000256" key="3">
    <source>
        <dbReference type="ARBA" id="ARBA00022801"/>
    </source>
</evidence>
<evidence type="ECO:0000256" key="2">
    <source>
        <dbReference type="ARBA" id="ARBA00022722"/>
    </source>
</evidence>
<dbReference type="RefSeq" id="WP_081151784.1">
    <property type="nucleotide sequence ID" value="NZ_CP020465.1"/>
</dbReference>
<comment type="similarity">
    <text evidence="5 6">Belongs to the XseA family.</text>
</comment>
<keyword evidence="10" id="KW-1185">Reference proteome</keyword>
<dbReference type="Pfam" id="PF02601">
    <property type="entry name" value="Exonuc_VII_L"/>
    <property type="match status" value="1"/>
</dbReference>
<keyword evidence="1 5" id="KW-0963">Cytoplasm</keyword>
<evidence type="ECO:0000256" key="1">
    <source>
        <dbReference type="ARBA" id="ARBA00022490"/>
    </source>
</evidence>
<protein>
    <recommendedName>
        <fullName evidence="5">Exodeoxyribonuclease 7 large subunit</fullName>
        <ecNumber evidence="5">3.1.11.6</ecNumber>
    </recommendedName>
    <alternativeName>
        <fullName evidence="5">Exodeoxyribonuclease VII large subunit</fullName>
        <shortName evidence="5">Exonuclease VII large subunit</shortName>
    </alternativeName>
</protein>
<name>A0A222G961_9GAMM</name>
<dbReference type="GO" id="GO:0009318">
    <property type="term" value="C:exodeoxyribonuclease VII complex"/>
    <property type="evidence" value="ECO:0007669"/>
    <property type="project" value="UniProtKB-UniRule"/>
</dbReference>
<dbReference type="Pfam" id="PF13742">
    <property type="entry name" value="tRNA_anti_2"/>
    <property type="match status" value="1"/>
</dbReference>
<keyword evidence="3 5" id="KW-0378">Hydrolase</keyword>
<dbReference type="GO" id="GO:0008855">
    <property type="term" value="F:exodeoxyribonuclease VII activity"/>
    <property type="evidence" value="ECO:0007669"/>
    <property type="project" value="UniProtKB-UniRule"/>
</dbReference>
<dbReference type="InterPro" id="IPR003753">
    <property type="entry name" value="Exonuc_VII_L"/>
</dbReference>
<feature type="domain" description="OB-fold nucleic acid binding" evidence="8">
    <location>
        <begin position="7"/>
        <end position="100"/>
    </location>
</feature>
<dbReference type="EMBL" id="CP020465">
    <property type="protein sequence ID" value="ASP48407.1"/>
    <property type="molecule type" value="Genomic_DNA"/>
</dbReference>
<feature type="domain" description="Exonuclease VII large subunit C-terminal" evidence="7">
    <location>
        <begin position="123"/>
        <end position="437"/>
    </location>
</feature>
<reference evidence="9 10" key="1">
    <citation type="submission" date="2017-08" db="EMBL/GenBank/DDBJ databases">
        <title>Complete genome of Colwellia sp. NB097-1, a psychrophile bacterium ioslated from Bering Sea.</title>
        <authorList>
            <person name="Chen X."/>
        </authorList>
    </citation>
    <scope>NUCLEOTIDE SEQUENCE [LARGE SCALE GENOMIC DNA]</scope>
    <source>
        <strain evidence="9 10">NB097-1</strain>
    </source>
</reference>
<gene>
    <name evidence="5" type="primary">xseA</name>
    <name evidence="9" type="ORF">B5D82_11895</name>
</gene>
<organism evidence="9 10">
    <name type="scientific">Cognaticolwellia beringensis</name>
    <dbReference type="NCBI Taxonomy" id="1967665"/>
    <lineage>
        <taxon>Bacteria</taxon>
        <taxon>Pseudomonadati</taxon>
        <taxon>Pseudomonadota</taxon>
        <taxon>Gammaproteobacteria</taxon>
        <taxon>Alteromonadales</taxon>
        <taxon>Colwelliaceae</taxon>
        <taxon>Cognaticolwellia</taxon>
    </lineage>
</organism>
<evidence type="ECO:0000313" key="9">
    <source>
        <dbReference type="EMBL" id="ASP48407.1"/>
    </source>
</evidence>
<dbReference type="PANTHER" id="PTHR30008:SF0">
    <property type="entry name" value="EXODEOXYRIBONUCLEASE 7 LARGE SUBUNIT"/>
    <property type="match status" value="1"/>
</dbReference>
<accession>A0A222G961</accession>
<dbReference type="GO" id="GO:0006308">
    <property type="term" value="P:DNA catabolic process"/>
    <property type="evidence" value="ECO:0007669"/>
    <property type="project" value="UniProtKB-UniRule"/>
</dbReference>
<evidence type="ECO:0000256" key="4">
    <source>
        <dbReference type="ARBA" id="ARBA00022839"/>
    </source>
</evidence>
<comment type="subunit">
    <text evidence="5">Heterooligomer composed of large and small subunits.</text>
</comment>
<dbReference type="GO" id="GO:0005737">
    <property type="term" value="C:cytoplasm"/>
    <property type="evidence" value="ECO:0007669"/>
    <property type="project" value="UniProtKB-SubCell"/>
</dbReference>
<dbReference type="PANTHER" id="PTHR30008">
    <property type="entry name" value="EXODEOXYRIBONUCLEASE 7 LARGE SUBUNIT"/>
    <property type="match status" value="1"/>
</dbReference>
<evidence type="ECO:0000256" key="5">
    <source>
        <dbReference type="HAMAP-Rule" id="MF_00378"/>
    </source>
</evidence>
<dbReference type="AlphaFoldDB" id="A0A222G961"/>
<keyword evidence="4 5" id="KW-0269">Exonuclease</keyword>
<dbReference type="HAMAP" id="MF_00378">
    <property type="entry name" value="Exonuc_7_L"/>
    <property type="match status" value="1"/>
</dbReference>
<comment type="function">
    <text evidence="5">Bidirectionally degrades single-stranded DNA into large acid-insoluble oligonucleotides, which are then degraded further into small acid-soluble oligonucleotides.</text>
</comment>
<evidence type="ECO:0000259" key="7">
    <source>
        <dbReference type="Pfam" id="PF02601"/>
    </source>
</evidence>
<keyword evidence="2 5" id="KW-0540">Nuclease</keyword>
<dbReference type="OrthoDB" id="9802795at2"/>
<comment type="subcellular location">
    <subcellularLocation>
        <location evidence="5 6">Cytoplasm</location>
    </subcellularLocation>
</comment>
<dbReference type="InterPro" id="IPR020579">
    <property type="entry name" value="Exonuc_VII_lsu_C"/>
</dbReference>
<dbReference type="CDD" id="cd04489">
    <property type="entry name" value="ExoVII_LU_OBF"/>
    <property type="match status" value="1"/>
</dbReference>
<comment type="catalytic activity">
    <reaction evidence="5 6">
        <text>Exonucleolytic cleavage in either 5'- to 3'- or 3'- to 5'-direction to yield nucleoside 5'-phosphates.</text>
        <dbReference type="EC" id="3.1.11.6"/>
    </reaction>
</comment>
<dbReference type="GO" id="GO:0003676">
    <property type="term" value="F:nucleic acid binding"/>
    <property type="evidence" value="ECO:0007669"/>
    <property type="project" value="InterPro"/>
</dbReference>
<dbReference type="Proteomes" id="UP000202259">
    <property type="component" value="Chromosome"/>
</dbReference>
<sequence length="445" mass="50070">MAQQHILQVSELTKKVRFILESELNTVWLCGEISNFIAASSGHWYLSLKDQKSQVRCAMFKGNNRRVRIKPQNGQQVLVRAKVSLYEPRGDFQLIIEQMESAGEGLLRQQYQELKDKLHNEGLFELHYKQAIPKFIQTVGIITSPTGAAVKDIITVLNRRNPLLKVIIYPVLVQGEQAKYDIAHAIALANQRNEVDVLLIGRGGGSLEDLWAFNEEIVARAIFQSTLPTISAVGHEIDTTLSDYVADLRAPTPSAAAEIVSADVDERINKVLELLNRAHLALKQQLKRSTHTLSSLNHRLSQVHPEQQLQNKQQKSDELSMRLHGLIIRELDQLKHKPKYLKQRLLNASPSNQIKQNLKQSTTLKAKLISAQQRLLIAKQESFAHQCEQLHMVSPLATIARGYSITRDVEGKMIKSINDINIDTNIKVEVSDGVIDAKVIAVQVN</sequence>
<evidence type="ECO:0000313" key="10">
    <source>
        <dbReference type="Proteomes" id="UP000202259"/>
    </source>
</evidence>
<proteinExistence type="inferred from homology"/>